<name>A0A923PLX4_9BACT</name>
<evidence type="ECO:0000313" key="3">
    <source>
        <dbReference type="Proteomes" id="UP000650081"/>
    </source>
</evidence>
<reference evidence="2" key="1">
    <citation type="submission" date="2020-08" db="EMBL/GenBank/DDBJ databases">
        <title>Lewinella bacteria from marine environments.</title>
        <authorList>
            <person name="Zhong Y."/>
        </authorList>
    </citation>
    <scope>NUCLEOTIDE SEQUENCE</scope>
    <source>
        <strain evidence="2">KCTC 42187</strain>
    </source>
</reference>
<dbReference type="Proteomes" id="UP000650081">
    <property type="component" value="Unassembled WGS sequence"/>
</dbReference>
<evidence type="ECO:0000259" key="1">
    <source>
        <dbReference type="Pfam" id="PF19313"/>
    </source>
</evidence>
<accession>A0A923PLX4</accession>
<dbReference type="AlphaFoldDB" id="A0A923PLX4"/>
<dbReference type="SUPFAM" id="SSF49344">
    <property type="entry name" value="CBD9-like"/>
    <property type="match status" value="1"/>
</dbReference>
<dbReference type="Pfam" id="PF19313">
    <property type="entry name" value="DUF5916"/>
    <property type="match status" value="1"/>
</dbReference>
<dbReference type="CDD" id="cd09618">
    <property type="entry name" value="CBM9_like_2"/>
    <property type="match status" value="1"/>
</dbReference>
<dbReference type="RefSeq" id="WP_187467184.1">
    <property type="nucleotide sequence ID" value="NZ_JAUFQK010000034.1"/>
</dbReference>
<proteinExistence type="predicted"/>
<evidence type="ECO:0000313" key="2">
    <source>
        <dbReference type="EMBL" id="MBC6995136.1"/>
    </source>
</evidence>
<sequence length="732" mass="82789">MLCCLVCWAAHPTALRAQAEYAGNFASPDQRQIIYANRVQTGLTVDGALNEADWKASPPIDDFFRMEPIQGGRVSFPTEVRILFDEKNLYVGVFCLDSLGPDGVRVQDFRRDFIYGENDIFYFQLDPQNLQRYCVSFQTTPLGTQRDLQVFNDERRDNDWDALWEVKSKILPNGWSAEFVIPFKSLRYELPPNGEPTSWGFTAARLARREYEQSVFPPIPQSFSPYRMTYAAQLRGLELPKPGLNIRVNPYLLYGGSQNSLNGQATTAESTPKLGGDVKWALNSHAVVDLTLNTDFAQADVDRAVNNLSRFNVFFPERRQFFLENSGIFPDGSGISPYFSRTIGLSSSSFNAVATPIDVGLRYNDRNEERAISAMYVHQRAAGEAGGASFSLARYQRNIGKEGNIGALLTHRYDEAGETLAPNHNATFTVDYLFRPSDVWTLSGLLTGSYDESSSRTGHAGNVFAGRNSNSSYLGWLTKWVSADYDPKMGFVFGKDIIQHNPGGYYIWRSKKEGSLVRRADPGLFVNYFQSATDGRFQILELYLFPGYFFFRDNSFLELSFTPTWQNIDFAFAPLGIPIAEGDYAYTRYLINYNSDRSRKISGNLRAEFGEFFDGRLLTFNAGLRAAPSPRLVFTADYELNRARSLGPSATASDVHLYSVGLRLAANSRLQGTAFYQYNTLTSNGRINARISWEYRPLSFLFLVFNDSREDLGLDRFTRQEVIGKLNWMRQF</sequence>
<dbReference type="EMBL" id="JACSIT010000118">
    <property type="protein sequence ID" value="MBC6995136.1"/>
    <property type="molecule type" value="Genomic_DNA"/>
</dbReference>
<dbReference type="Gene3D" id="2.60.40.1190">
    <property type="match status" value="1"/>
</dbReference>
<feature type="domain" description="DUF5916" evidence="1">
    <location>
        <begin position="262"/>
        <end position="351"/>
    </location>
</feature>
<protein>
    <submittedName>
        <fullName evidence="2">Carbohydrate binding family 9 domain-containing protein</fullName>
    </submittedName>
</protein>
<comment type="caution">
    <text evidence="2">The sequence shown here is derived from an EMBL/GenBank/DDBJ whole genome shotgun (WGS) entry which is preliminary data.</text>
</comment>
<gene>
    <name evidence="2" type="ORF">H9S92_13230</name>
</gene>
<keyword evidence="3" id="KW-1185">Reference proteome</keyword>
<dbReference type="InterPro" id="IPR045670">
    <property type="entry name" value="DUF5916"/>
</dbReference>
<organism evidence="2 3">
    <name type="scientific">Neolewinella lacunae</name>
    <dbReference type="NCBI Taxonomy" id="1517758"/>
    <lineage>
        <taxon>Bacteria</taxon>
        <taxon>Pseudomonadati</taxon>
        <taxon>Bacteroidota</taxon>
        <taxon>Saprospiria</taxon>
        <taxon>Saprospirales</taxon>
        <taxon>Lewinellaceae</taxon>
        <taxon>Neolewinella</taxon>
    </lineage>
</organism>